<dbReference type="InterPro" id="IPR018613">
    <property type="entry name" value="Ccdc97-like"/>
</dbReference>
<evidence type="ECO:0000256" key="1">
    <source>
        <dbReference type="SAM" id="MobiDB-lite"/>
    </source>
</evidence>
<dbReference type="PANTHER" id="PTHR31840">
    <property type="entry name" value="COILED-COIL DOMAIN-CONTAINING PROTEIN 97"/>
    <property type="match status" value="1"/>
</dbReference>
<feature type="region of interest" description="Disordered" evidence="1">
    <location>
        <begin position="134"/>
        <end position="183"/>
    </location>
</feature>
<dbReference type="OrthoDB" id="3345311at2759"/>
<feature type="region of interest" description="Disordered" evidence="1">
    <location>
        <begin position="94"/>
        <end position="122"/>
    </location>
</feature>
<organism evidence="3 4">
    <name type="scientific">Steccherinum ochraceum</name>
    <dbReference type="NCBI Taxonomy" id="92696"/>
    <lineage>
        <taxon>Eukaryota</taxon>
        <taxon>Fungi</taxon>
        <taxon>Dikarya</taxon>
        <taxon>Basidiomycota</taxon>
        <taxon>Agaricomycotina</taxon>
        <taxon>Agaricomycetes</taxon>
        <taxon>Polyporales</taxon>
        <taxon>Steccherinaceae</taxon>
        <taxon>Steccherinum</taxon>
    </lineage>
</organism>
<evidence type="ECO:0000313" key="3">
    <source>
        <dbReference type="EMBL" id="TCD70405.1"/>
    </source>
</evidence>
<proteinExistence type="predicted"/>
<evidence type="ECO:0000313" key="4">
    <source>
        <dbReference type="Proteomes" id="UP000292702"/>
    </source>
</evidence>
<evidence type="ECO:0000259" key="2">
    <source>
        <dbReference type="Pfam" id="PF09747"/>
    </source>
</evidence>
<feature type="compositionally biased region" description="Acidic residues" evidence="1">
    <location>
        <begin position="154"/>
        <end position="167"/>
    </location>
</feature>
<dbReference type="Pfam" id="PF09747">
    <property type="entry name" value="CCD97-like_C"/>
    <property type="match status" value="1"/>
</dbReference>
<sequence>MDQGRAILSYLGLPEDYTPSPTNEPIEFLKRHLRYTPPHLITSFSTTTTPKQRTVIPAVRNRRSRYTESNPSELQFTAAKSTWPTLWEGRELRGKDEAKEEEEWAQKSFLEGPGKGKMHVGKLGTLLGGYEEEREAERVRGVRRREAEERDALPEEDEDTDDEEFEEEMRAAASTAPVEESPEEMKAAFLRVVKERFIYGLLENIDYDKVDWDERWDVDNDRDEEERWFDEEEESMAMDEE</sequence>
<accession>A0A4R0RUV1</accession>
<gene>
    <name evidence="3" type="ORF">EIP91_003486</name>
</gene>
<feature type="region of interest" description="Disordered" evidence="1">
    <location>
        <begin position="221"/>
        <end position="241"/>
    </location>
</feature>
<name>A0A4R0RUV1_9APHY</name>
<protein>
    <recommendedName>
        <fullName evidence="2">CCD97-like C-terminal domain-containing protein</fullName>
    </recommendedName>
</protein>
<feature type="domain" description="CCD97-like C-terminal" evidence="2">
    <location>
        <begin position="132"/>
        <end position="232"/>
    </location>
</feature>
<dbReference type="EMBL" id="RWJN01000021">
    <property type="protein sequence ID" value="TCD70405.1"/>
    <property type="molecule type" value="Genomic_DNA"/>
</dbReference>
<comment type="caution">
    <text evidence="3">The sequence shown here is derived from an EMBL/GenBank/DDBJ whole genome shotgun (WGS) entry which is preliminary data.</text>
</comment>
<keyword evidence="4" id="KW-1185">Reference proteome</keyword>
<dbReference type="PANTHER" id="PTHR31840:SF1">
    <property type="entry name" value="COILED-COIL DOMAIN-CONTAINING PROTEIN 97"/>
    <property type="match status" value="1"/>
</dbReference>
<dbReference type="STRING" id="92696.A0A4R0RUV1"/>
<dbReference type="InterPro" id="IPR040233">
    <property type="entry name" value="CCD97-like_C"/>
</dbReference>
<dbReference type="Proteomes" id="UP000292702">
    <property type="component" value="Unassembled WGS sequence"/>
</dbReference>
<feature type="compositionally biased region" description="Basic and acidic residues" evidence="1">
    <location>
        <begin position="135"/>
        <end position="153"/>
    </location>
</feature>
<reference evidence="3 4" key="1">
    <citation type="submission" date="2018-11" db="EMBL/GenBank/DDBJ databases">
        <title>Genome assembly of Steccherinum ochraceum LE-BIN_3174, the white-rot fungus of the Steccherinaceae family (The Residual Polyporoid clade, Polyporales, Basidiomycota).</title>
        <authorList>
            <person name="Fedorova T.V."/>
            <person name="Glazunova O.A."/>
            <person name="Landesman E.O."/>
            <person name="Moiseenko K.V."/>
            <person name="Psurtseva N.V."/>
            <person name="Savinova O.S."/>
            <person name="Shakhova N.V."/>
            <person name="Tyazhelova T.V."/>
            <person name="Vasina D.V."/>
        </authorList>
    </citation>
    <scope>NUCLEOTIDE SEQUENCE [LARGE SCALE GENOMIC DNA]</scope>
    <source>
        <strain evidence="3 4">LE-BIN_3174</strain>
    </source>
</reference>
<dbReference type="AlphaFoldDB" id="A0A4R0RUV1"/>